<dbReference type="CDD" id="cd06578">
    <property type="entry name" value="HemD"/>
    <property type="match status" value="1"/>
</dbReference>
<dbReference type="GO" id="GO:0004852">
    <property type="term" value="F:uroporphyrinogen-III synthase activity"/>
    <property type="evidence" value="ECO:0007669"/>
    <property type="project" value="UniProtKB-UniRule"/>
</dbReference>
<keyword evidence="5 9" id="KW-0627">Porphyrin biosynthesis</keyword>
<dbReference type="AlphaFoldDB" id="A0A451D2B1"/>
<dbReference type="EMBL" id="LR217703">
    <property type="protein sequence ID" value="VFP79773.1"/>
    <property type="molecule type" value="Genomic_DNA"/>
</dbReference>
<dbReference type="InterPro" id="IPR003754">
    <property type="entry name" value="4pyrrol_synth_uPrphyn_synth"/>
</dbReference>
<dbReference type="EC" id="4.2.1.75" evidence="3 9"/>
<protein>
    <recommendedName>
        <fullName evidence="7 9">Uroporphyrinogen-III synthase</fullName>
        <ecNumber evidence="3 9">4.2.1.75</ecNumber>
    </recommendedName>
</protein>
<comment type="catalytic activity">
    <reaction evidence="8 9">
        <text>hydroxymethylbilane = uroporphyrinogen III + H2O</text>
        <dbReference type="Rhea" id="RHEA:18965"/>
        <dbReference type="ChEBI" id="CHEBI:15377"/>
        <dbReference type="ChEBI" id="CHEBI:57308"/>
        <dbReference type="ChEBI" id="CHEBI:57845"/>
        <dbReference type="EC" id="4.2.1.75"/>
    </reaction>
</comment>
<dbReference type="InterPro" id="IPR036108">
    <property type="entry name" value="4pyrrol_syn_uPrphyn_synt_sf"/>
</dbReference>
<comment type="pathway">
    <text evidence="1 9">Porphyrin-containing compound metabolism; protoporphyrin-IX biosynthesis; coproporphyrinogen-III from 5-aminolevulinate: step 3/4.</text>
</comment>
<evidence type="ECO:0000256" key="3">
    <source>
        <dbReference type="ARBA" id="ARBA00013109"/>
    </source>
</evidence>
<evidence type="ECO:0000256" key="6">
    <source>
        <dbReference type="ARBA" id="ARBA00037589"/>
    </source>
</evidence>
<evidence type="ECO:0000256" key="2">
    <source>
        <dbReference type="ARBA" id="ARBA00008133"/>
    </source>
</evidence>
<comment type="similarity">
    <text evidence="2 9">Belongs to the uroporphyrinogen-III synthase family.</text>
</comment>
<evidence type="ECO:0000256" key="4">
    <source>
        <dbReference type="ARBA" id="ARBA00023239"/>
    </source>
</evidence>
<reference evidence="11 12" key="1">
    <citation type="submission" date="2019-02" db="EMBL/GenBank/DDBJ databases">
        <authorList>
            <person name="Manzano-Marin A."/>
            <person name="Manzano-Marin A."/>
        </authorList>
    </citation>
    <scope>NUCLEOTIDE SEQUENCE [LARGE SCALE GENOMIC DNA]</scope>
    <source>
        <strain evidence="11 12">ErCicuneomaculata</strain>
    </source>
</reference>
<evidence type="ECO:0000313" key="12">
    <source>
        <dbReference type="Proteomes" id="UP000294412"/>
    </source>
</evidence>
<evidence type="ECO:0000313" key="11">
    <source>
        <dbReference type="EMBL" id="VFP79773.1"/>
    </source>
</evidence>
<evidence type="ECO:0000256" key="7">
    <source>
        <dbReference type="ARBA" id="ARBA00040167"/>
    </source>
</evidence>
<dbReference type="SUPFAM" id="SSF69618">
    <property type="entry name" value="HemD-like"/>
    <property type="match status" value="1"/>
</dbReference>
<sequence>MSILVTRPSPFSDELVRSLRHRGRIAWAFPLIEFMPGTQLNILHEHLQALEPGDLVFILSRNVVHYAKIIFTRINASWPKILNYYAMGRNTALAFQNSSGHIAFWPQKPANSEILIQLLPLKSIEGKKALILRGNGGRNLLKDTLLRYGAQVELIECYQRCKKNYHSIEEGRRWRIKGINTLVVTSGEMLKQLYSLFSDQDREEWLLQCNLIIVSERLEILAKNLGWTNIHISSGADNKSLLNKIINCT</sequence>
<keyword evidence="4 9" id="KW-0456">Lyase</keyword>
<evidence type="ECO:0000256" key="1">
    <source>
        <dbReference type="ARBA" id="ARBA00004772"/>
    </source>
</evidence>
<organism evidence="11 12">
    <name type="scientific">Candidatus Erwinia haradaeae</name>
    <dbReference type="NCBI Taxonomy" id="1922217"/>
    <lineage>
        <taxon>Bacteria</taxon>
        <taxon>Pseudomonadati</taxon>
        <taxon>Pseudomonadota</taxon>
        <taxon>Gammaproteobacteria</taxon>
        <taxon>Enterobacterales</taxon>
        <taxon>Erwiniaceae</taxon>
        <taxon>Erwinia</taxon>
    </lineage>
</organism>
<evidence type="ECO:0000256" key="5">
    <source>
        <dbReference type="ARBA" id="ARBA00023244"/>
    </source>
</evidence>
<dbReference type="Pfam" id="PF02602">
    <property type="entry name" value="HEM4"/>
    <property type="match status" value="1"/>
</dbReference>
<dbReference type="PANTHER" id="PTHR38042:SF1">
    <property type="entry name" value="UROPORPHYRINOGEN-III SYNTHASE, CHLOROPLASTIC"/>
    <property type="match status" value="1"/>
</dbReference>
<dbReference type="GO" id="GO:0006782">
    <property type="term" value="P:protoporphyrinogen IX biosynthetic process"/>
    <property type="evidence" value="ECO:0007669"/>
    <property type="project" value="UniProtKB-UniRule"/>
</dbReference>
<gene>
    <name evidence="11" type="primary">hemD</name>
    <name evidence="11" type="ORF">ERCICUMA2628_313</name>
</gene>
<dbReference type="RefSeq" id="WP_157993533.1">
    <property type="nucleotide sequence ID" value="NZ_LR217703.1"/>
</dbReference>
<dbReference type="Proteomes" id="UP000294412">
    <property type="component" value="Chromosome"/>
</dbReference>
<dbReference type="InterPro" id="IPR039793">
    <property type="entry name" value="UROS/Hem4"/>
</dbReference>
<feature type="domain" description="Tetrapyrrole biosynthesis uroporphyrinogen III synthase" evidence="10">
    <location>
        <begin position="13"/>
        <end position="242"/>
    </location>
</feature>
<evidence type="ECO:0000256" key="8">
    <source>
        <dbReference type="ARBA" id="ARBA00048617"/>
    </source>
</evidence>
<dbReference type="Gene3D" id="3.40.50.10090">
    <property type="match status" value="2"/>
</dbReference>
<accession>A0A451D2B1</accession>
<dbReference type="UniPathway" id="UPA00251">
    <property type="reaction ID" value="UER00320"/>
</dbReference>
<dbReference type="PANTHER" id="PTHR38042">
    <property type="entry name" value="UROPORPHYRINOGEN-III SYNTHASE, CHLOROPLASTIC"/>
    <property type="match status" value="1"/>
</dbReference>
<comment type="function">
    <text evidence="6 9">Catalyzes cyclization of the linear tetrapyrrole, hydroxymethylbilane, to the macrocyclic uroporphyrinogen III.</text>
</comment>
<evidence type="ECO:0000256" key="9">
    <source>
        <dbReference type="RuleBase" id="RU366031"/>
    </source>
</evidence>
<dbReference type="OrthoDB" id="9787650at2"/>
<dbReference type="NCBIfam" id="NF004582">
    <property type="entry name" value="PRK05928.1-1"/>
    <property type="match status" value="1"/>
</dbReference>
<evidence type="ECO:0000259" key="10">
    <source>
        <dbReference type="Pfam" id="PF02602"/>
    </source>
</evidence>
<proteinExistence type="inferred from homology"/>
<dbReference type="GO" id="GO:0006780">
    <property type="term" value="P:uroporphyrinogen III biosynthetic process"/>
    <property type="evidence" value="ECO:0007669"/>
    <property type="project" value="UniProtKB-UniRule"/>
</dbReference>
<name>A0A451D2B1_9GAMM</name>